<feature type="non-terminal residue" evidence="1">
    <location>
        <position position="27"/>
    </location>
</feature>
<dbReference type="EMBL" id="UINC01075725">
    <property type="protein sequence ID" value="SVC14186.1"/>
    <property type="molecule type" value="Genomic_DNA"/>
</dbReference>
<organism evidence="1">
    <name type="scientific">marine metagenome</name>
    <dbReference type="NCBI Taxonomy" id="408172"/>
    <lineage>
        <taxon>unclassified sequences</taxon>
        <taxon>metagenomes</taxon>
        <taxon>ecological metagenomes</taxon>
    </lineage>
</organism>
<proteinExistence type="predicted"/>
<gene>
    <name evidence="1" type="ORF">METZ01_LOCUS267040</name>
</gene>
<name>A0A382JR00_9ZZZZ</name>
<sequence>MNEPGEPVAGTAQMPVGIMVVLTLLGY</sequence>
<reference evidence="1" key="1">
    <citation type="submission" date="2018-05" db="EMBL/GenBank/DDBJ databases">
        <authorList>
            <person name="Lanie J.A."/>
            <person name="Ng W.-L."/>
            <person name="Kazmierczak K.M."/>
            <person name="Andrzejewski T.M."/>
            <person name="Davidsen T.M."/>
            <person name="Wayne K.J."/>
            <person name="Tettelin H."/>
            <person name="Glass J.I."/>
            <person name="Rusch D."/>
            <person name="Podicherti R."/>
            <person name="Tsui H.-C.T."/>
            <person name="Winkler M.E."/>
        </authorList>
    </citation>
    <scope>NUCLEOTIDE SEQUENCE</scope>
</reference>
<evidence type="ECO:0000313" key="1">
    <source>
        <dbReference type="EMBL" id="SVC14186.1"/>
    </source>
</evidence>
<accession>A0A382JR00</accession>
<protein>
    <submittedName>
        <fullName evidence="1">Uncharacterized protein</fullName>
    </submittedName>
</protein>
<dbReference type="AlphaFoldDB" id="A0A382JR00"/>